<protein>
    <submittedName>
        <fullName evidence="1">Uncharacterized protein</fullName>
    </submittedName>
</protein>
<dbReference type="Proteomes" id="UP000002402">
    <property type="component" value="Chromosome"/>
</dbReference>
<evidence type="ECO:0000313" key="2">
    <source>
        <dbReference type="Proteomes" id="UP000002402"/>
    </source>
</evidence>
<proteinExistence type="predicted"/>
<organism evidence="1 2">
    <name type="scientific">Myxococcus xanthus (strain DK1622)</name>
    <dbReference type="NCBI Taxonomy" id="246197"/>
    <lineage>
        <taxon>Bacteria</taxon>
        <taxon>Pseudomonadati</taxon>
        <taxon>Myxococcota</taxon>
        <taxon>Myxococcia</taxon>
        <taxon>Myxococcales</taxon>
        <taxon>Cystobacterineae</taxon>
        <taxon>Myxococcaceae</taxon>
        <taxon>Myxococcus</taxon>
    </lineage>
</organism>
<dbReference type="AlphaFoldDB" id="Q1D7M0"/>
<dbReference type="HOGENOM" id="CLU_2118426_0_0_7"/>
<dbReference type="EnsemblBacteria" id="ABF92637">
    <property type="protein sequence ID" value="ABF92637"/>
    <property type="gene ID" value="MXAN_3150"/>
</dbReference>
<accession>Q1D7M0</accession>
<keyword evidence="2" id="KW-1185">Reference proteome</keyword>
<name>Q1D7M0_MYXXD</name>
<dbReference type="EMBL" id="CP000113">
    <property type="protein sequence ID" value="ABF92637.1"/>
    <property type="molecule type" value="Genomic_DNA"/>
</dbReference>
<dbReference type="KEGG" id="mxa:MXAN_3150"/>
<gene>
    <name evidence="1" type="ordered locus">MXAN_3150</name>
</gene>
<evidence type="ECO:0000313" key="1">
    <source>
        <dbReference type="EMBL" id="ABF92637.1"/>
    </source>
</evidence>
<reference evidence="1 2" key="1">
    <citation type="journal article" date="2006" name="Proc. Natl. Acad. Sci. U.S.A.">
        <title>Evolution of sensory complexity recorded in a myxobacterial genome.</title>
        <authorList>
            <person name="Goldman B.S."/>
            <person name="Nierman W.C."/>
            <person name="Kaiser D."/>
            <person name="Slater S.C."/>
            <person name="Durkin A.S."/>
            <person name="Eisen J.A."/>
            <person name="Ronning C.M."/>
            <person name="Barbazuk W.B."/>
            <person name="Blanchard M."/>
            <person name="Field C."/>
            <person name="Halling C."/>
            <person name="Hinkle G."/>
            <person name="Iartchuk O."/>
            <person name="Kim H.S."/>
            <person name="Mackenzie C."/>
            <person name="Madupu R."/>
            <person name="Miller N."/>
            <person name="Shvartsbeyn A."/>
            <person name="Sullivan S.A."/>
            <person name="Vaudin M."/>
            <person name="Wiegand R."/>
            <person name="Kaplan H.B."/>
        </authorList>
    </citation>
    <scope>NUCLEOTIDE SEQUENCE [LARGE SCALE GENOMIC DNA]</scope>
    <source>
        <strain evidence="2">DK1622</strain>
    </source>
</reference>
<sequence>MSTRCWPRGMTLMVQIQENWADVRGQVLSWRQQSDVLHHGLLELTVTHVQAVEGFANLSRGIEGSTIRVYVPAEPGQARELAAGDLVSCRIRKTQHARYFSRPGRLEVLRLTDT</sequence>